<protein>
    <submittedName>
        <fullName evidence="2">Unnamed protein product</fullName>
    </submittedName>
</protein>
<dbReference type="AlphaFoldDB" id="A0A9W6TF84"/>
<feature type="compositionally biased region" description="Basic and acidic residues" evidence="1">
    <location>
        <begin position="232"/>
        <end position="254"/>
    </location>
</feature>
<feature type="compositionally biased region" description="Basic and acidic residues" evidence="1">
    <location>
        <begin position="545"/>
        <end position="595"/>
    </location>
</feature>
<feature type="region of interest" description="Disordered" evidence="1">
    <location>
        <begin position="216"/>
        <end position="254"/>
    </location>
</feature>
<accession>A0A9W6TF84</accession>
<feature type="compositionally biased region" description="Basic and acidic residues" evidence="1">
    <location>
        <begin position="391"/>
        <end position="401"/>
    </location>
</feature>
<feature type="region of interest" description="Disordered" evidence="1">
    <location>
        <begin position="73"/>
        <end position="106"/>
    </location>
</feature>
<evidence type="ECO:0000256" key="1">
    <source>
        <dbReference type="SAM" id="MobiDB-lite"/>
    </source>
</evidence>
<organism evidence="2 3">
    <name type="scientific">Phytophthora lilii</name>
    <dbReference type="NCBI Taxonomy" id="2077276"/>
    <lineage>
        <taxon>Eukaryota</taxon>
        <taxon>Sar</taxon>
        <taxon>Stramenopiles</taxon>
        <taxon>Oomycota</taxon>
        <taxon>Peronosporomycetes</taxon>
        <taxon>Peronosporales</taxon>
        <taxon>Peronosporaceae</taxon>
        <taxon>Phytophthora</taxon>
    </lineage>
</organism>
<dbReference type="EMBL" id="BSXW01000073">
    <property type="protein sequence ID" value="GMF11350.1"/>
    <property type="molecule type" value="Genomic_DNA"/>
</dbReference>
<dbReference type="Proteomes" id="UP001165083">
    <property type="component" value="Unassembled WGS sequence"/>
</dbReference>
<evidence type="ECO:0000313" key="3">
    <source>
        <dbReference type="Proteomes" id="UP001165083"/>
    </source>
</evidence>
<name>A0A9W6TF84_9STRA</name>
<sequence length="619" mass="68781">MDVGAEGQHQQGPQQHCVHAESKVACVQILEYIGDPENHVGAEPAKIESNRELAAEVVDPGLRVPWRGVAHHEEVERQHGAPQHPQGEGGHVHPAEPHVQRDPRHVGQTGELEPLAQEAGVVRREVEAVGRVEAVGDHRDAREDVDRHPDVEHRSVSWGAGRMRAAAVPVELHDPVAARHQRHSNQHAGSEYCRGLHLLELGQDLRVKARDVFRGDADERPGHHQRHHRVSAVRESRQRRDDQHGQQHEVRVQRQEAARVDLQRHGPAHHRLHRDPREIQTHAQLAAEILVPQHRLDVALVAGEDVERQQREPQQRHQHAGAAHVSAGEHDAPRAVGHAGGGEAQAQRVGLGGRVVERQPGVRHVGDQQDHAEQVDAVPDGEGRGALGSQPHERPDGHEPEGDVALVDDGRQRGHRQQRQQRHVRRERQVVVGHVLRRDGEADERGGAGPGEVHGEPELVQHVALELEARVAALLHDVRVEREEREPQHHQRDGGHVHVLVSEEDDPRHVHEAGHGEERAQHVGVGRAGVEGGGGPEAVDDDGGGQERVDEAPDAEGVGRRRDERLVAPRHGPDASRRVPVHEQLQRVQREVHPREQRRHGERLDGDSRMTVELRNGLH</sequence>
<feature type="region of interest" description="Disordered" evidence="1">
    <location>
        <begin position="363"/>
        <end position="405"/>
    </location>
</feature>
<comment type="caution">
    <text evidence="2">The sequence shown here is derived from an EMBL/GenBank/DDBJ whole genome shotgun (WGS) entry which is preliminary data.</text>
</comment>
<feature type="compositionally biased region" description="Basic and acidic residues" evidence="1">
    <location>
        <begin position="602"/>
        <end position="612"/>
    </location>
</feature>
<feature type="compositionally biased region" description="Basic and acidic residues" evidence="1">
    <location>
        <begin position="364"/>
        <end position="374"/>
    </location>
</feature>
<dbReference type="OrthoDB" id="10581225at2759"/>
<gene>
    <name evidence="2" type="ORF">Plil01_000206300</name>
</gene>
<proteinExistence type="predicted"/>
<evidence type="ECO:0000313" key="2">
    <source>
        <dbReference type="EMBL" id="GMF11350.1"/>
    </source>
</evidence>
<feature type="compositionally biased region" description="Basic and acidic residues" evidence="1">
    <location>
        <begin position="306"/>
        <end position="315"/>
    </location>
</feature>
<feature type="region of interest" description="Disordered" evidence="1">
    <location>
        <begin position="528"/>
        <end position="619"/>
    </location>
</feature>
<feature type="region of interest" description="Disordered" evidence="1">
    <location>
        <begin position="306"/>
        <end position="348"/>
    </location>
</feature>
<keyword evidence="3" id="KW-1185">Reference proteome</keyword>
<feature type="compositionally biased region" description="Basic and acidic residues" evidence="1">
    <location>
        <begin position="90"/>
        <end position="105"/>
    </location>
</feature>
<reference evidence="2" key="1">
    <citation type="submission" date="2023-04" db="EMBL/GenBank/DDBJ databases">
        <title>Phytophthora lilii NBRC 32176.</title>
        <authorList>
            <person name="Ichikawa N."/>
            <person name="Sato H."/>
            <person name="Tonouchi N."/>
        </authorList>
    </citation>
    <scope>NUCLEOTIDE SEQUENCE</scope>
    <source>
        <strain evidence="2">NBRC 32176</strain>
    </source>
</reference>